<dbReference type="InterPro" id="IPR023187">
    <property type="entry name" value="Tscrpt_reg_MarR-type_CS"/>
</dbReference>
<feature type="region of interest" description="Disordered" evidence="4">
    <location>
        <begin position="171"/>
        <end position="195"/>
    </location>
</feature>
<dbReference type="Proteomes" id="UP000306912">
    <property type="component" value="Unassembled WGS sequence"/>
</dbReference>
<comment type="caution">
    <text evidence="6">The sequence shown here is derived from an EMBL/GenBank/DDBJ whole genome shotgun (WGS) entry which is preliminary data.</text>
</comment>
<gene>
    <name evidence="6" type="ORF">FEZ08_04085</name>
</gene>
<feature type="compositionally biased region" description="Acidic residues" evidence="4">
    <location>
        <begin position="186"/>
        <end position="195"/>
    </location>
</feature>
<dbReference type="PANTHER" id="PTHR42756:SF1">
    <property type="entry name" value="TRANSCRIPTIONAL REPRESSOR OF EMRAB OPERON"/>
    <property type="match status" value="1"/>
</dbReference>
<evidence type="ECO:0000256" key="4">
    <source>
        <dbReference type="SAM" id="MobiDB-lite"/>
    </source>
</evidence>
<dbReference type="AlphaFoldDB" id="A0A5R8QGA2"/>
<dbReference type="PRINTS" id="PR00598">
    <property type="entry name" value="HTHMARR"/>
</dbReference>
<dbReference type="SMART" id="SM00347">
    <property type="entry name" value="HTH_MARR"/>
    <property type="match status" value="1"/>
</dbReference>
<evidence type="ECO:0000256" key="2">
    <source>
        <dbReference type="ARBA" id="ARBA00023125"/>
    </source>
</evidence>
<feature type="domain" description="HTH marR-type" evidence="5">
    <location>
        <begin position="5"/>
        <end position="140"/>
    </location>
</feature>
<dbReference type="InterPro" id="IPR000835">
    <property type="entry name" value="HTH_MarR-typ"/>
</dbReference>
<accession>A0A5R8QGA2</accession>
<dbReference type="SUPFAM" id="SSF46785">
    <property type="entry name" value="Winged helix' DNA-binding domain"/>
    <property type="match status" value="1"/>
</dbReference>
<dbReference type="OrthoDB" id="3254893at2"/>
<dbReference type="PROSITE" id="PS01117">
    <property type="entry name" value="HTH_MARR_1"/>
    <property type="match status" value="1"/>
</dbReference>
<dbReference type="Gene3D" id="1.10.10.10">
    <property type="entry name" value="Winged helix-like DNA-binding domain superfamily/Winged helix DNA-binding domain"/>
    <property type="match status" value="1"/>
</dbReference>
<organism evidence="6 7">
    <name type="scientific">Culicoidibacter larvae</name>
    <dbReference type="NCBI Taxonomy" id="2579976"/>
    <lineage>
        <taxon>Bacteria</taxon>
        <taxon>Bacillati</taxon>
        <taxon>Bacillota</taxon>
        <taxon>Culicoidibacteria</taxon>
        <taxon>Culicoidibacterales</taxon>
        <taxon>Culicoidibacteraceae</taxon>
        <taxon>Culicoidibacter</taxon>
    </lineage>
</organism>
<keyword evidence="2" id="KW-0238">DNA-binding</keyword>
<dbReference type="InterPro" id="IPR036390">
    <property type="entry name" value="WH_DNA-bd_sf"/>
</dbReference>
<evidence type="ECO:0000313" key="6">
    <source>
        <dbReference type="EMBL" id="TLG76804.1"/>
    </source>
</evidence>
<evidence type="ECO:0000256" key="3">
    <source>
        <dbReference type="ARBA" id="ARBA00023163"/>
    </source>
</evidence>
<keyword evidence="1" id="KW-0805">Transcription regulation</keyword>
<dbReference type="EMBL" id="VBWP01000002">
    <property type="protein sequence ID" value="TLG76804.1"/>
    <property type="molecule type" value="Genomic_DNA"/>
</dbReference>
<protein>
    <submittedName>
        <fullName evidence="6">MarR family transcriptional regulator</fullName>
    </submittedName>
</protein>
<keyword evidence="3" id="KW-0804">Transcription</keyword>
<keyword evidence="7" id="KW-1185">Reference proteome</keyword>
<proteinExistence type="predicted"/>
<sequence>MSEQTKNLMEQLRRYEALLHRYLRFKHATKGKFGDPHRGQGRVLAILKMQSEISQKELAYLLDMRAQSLGELLVKLERNGYITRTASSEDRRVMLVALTDAGRKAAEETTQNSFEGDNLFSVLNEEEQAQLGDYLARLIVALEKEVDAYDIPDRNFSDFAGGKNHRRHNPFNFGHGGRHPFPEGFPFDDEDNNDQ</sequence>
<dbReference type="PROSITE" id="PS50995">
    <property type="entry name" value="HTH_MARR_2"/>
    <property type="match status" value="1"/>
</dbReference>
<dbReference type="RefSeq" id="WP_138190441.1">
    <property type="nucleotide sequence ID" value="NZ_VBWP01000002.1"/>
</dbReference>
<evidence type="ECO:0000313" key="7">
    <source>
        <dbReference type="Proteomes" id="UP000306912"/>
    </source>
</evidence>
<dbReference type="InParanoid" id="A0A5R8QGA2"/>
<dbReference type="GO" id="GO:0003677">
    <property type="term" value="F:DNA binding"/>
    <property type="evidence" value="ECO:0007669"/>
    <property type="project" value="UniProtKB-KW"/>
</dbReference>
<reference evidence="6 7" key="1">
    <citation type="submission" date="2019-05" db="EMBL/GenBank/DDBJ databases">
        <title>Culicoidintestinum kansasii gen. nov., sp. nov. from the gastrointestinal tract of the biting midge, Culicoides sonorensis.</title>
        <authorList>
            <person name="Neupane S."/>
            <person name="Ghosh A."/>
            <person name="Gunther S."/>
            <person name="Martin K."/>
            <person name="Zurek L."/>
        </authorList>
    </citation>
    <scope>NUCLEOTIDE SEQUENCE [LARGE SCALE GENOMIC DNA]</scope>
    <source>
        <strain evidence="6 7">CS-1</strain>
    </source>
</reference>
<dbReference type="InterPro" id="IPR036388">
    <property type="entry name" value="WH-like_DNA-bd_sf"/>
</dbReference>
<dbReference type="PANTHER" id="PTHR42756">
    <property type="entry name" value="TRANSCRIPTIONAL REGULATOR, MARR"/>
    <property type="match status" value="1"/>
</dbReference>
<name>A0A5R8QGA2_9FIRM</name>
<dbReference type="Pfam" id="PF01047">
    <property type="entry name" value="MarR"/>
    <property type="match status" value="1"/>
</dbReference>
<dbReference type="GO" id="GO:0003700">
    <property type="term" value="F:DNA-binding transcription factor activity"/>
    <property type="evidence" value="ECO:0007669"/>
    <property type="project" value="InterPro"/>
</dbReference>
<evidence type="ECO:0000259" key="5">
    <source>
        <dbReference type="PROSITE" id="PS50995"/>
    </source>
</evidence>
<evidence type="ECO:0000256" key="1">
    <source>
        <dbReference type="ARBA" id="ARBA00023015"/>
    </source>
</evidence>